<dbReference type="Proteomes" id="UP000829196">
    <property type="component" value="Unassembled WGS sequence"/>
</dbReference>
<feature type="signal peptide" evidence="2">
    <location>
        <begin position="1"/>
        <end position="25"/>
    </location>
</feature>
<accession>A0A8T3AGG7</accession>
<dbReference type="EMBL" id="JAGYWB010000016">
    <property type="protein sequence ID" value="KAI0495666.1"/>
    <property type="molecule type" value="Genomic_DNA"/>
</dbReference>
<evidence type="ECO:0000313" key="4">
    <source>
        <dbReference type="Proteomes" id="UP000829196"/>
    </source>
</evidence>
<evidence type="ECO:0000313" key="3">
    <source>
        <dbReference type="EMBL" id="KAI0495666.1"/>
    </source>
</evidence>
<dbReference type="OrthoDB" id="976687at2759"/>
<organism evidence="3 4">
    <name type="scientific">Dendrobium nobile</name>
    <name type="common">Orchid</name>
    <dbReference type="NCBI Taxonomy" id="94219"/>
    <lineage>
        <taxon>Eukaryota</taxon>
        <taxon>Viridiplantae</taxon>
        <taxon>Streptophyta</taxon>
        <taxon>Embryophyta</taxon>
        <taxon>Tracheophyta</taxon>
        <taxon>Spermatophyta</taxon>
        <taxon>Magnoliopsida</taxon>
        <taxon>Liliopsida</taxon>
        <taxon>Asparagales</taxon>
        <taxon>Orchidaceae</taxon>
        <taxon>Epidendroideae</taxon>
        <taxon>Malaxideae</taxon>
        <taxon>Dendrobiinae</taxon>
        <taxon>Dendrobium</taxon>
    </lineage>
</organism>
<protein>
    <submittedName>
        <fullName evidence="3">Uncharacterized protein</fullName>
    </submittedName>
</protein>
<name>A0A8T3AGG7_DENNO</name>
<dbReference type="AlphaFoldDB" id="A0A8T3AGG7"/>
<keyword evidence="2" id="KW-0732">Signal</keyword>
<proteinExistence type="predicted"/>
<feature type="chain" id="PRO_5035732264" evidence="2">
    <location>
        <begin position="26"/>
        <end position="79"/>
    </location>
</feature>
<feature type="compositionally biased region" description="Polar residues" evidence="1">
    <location>
        <begin position="57"/>
        <end position="71"/>
    </location>
</feature>
<evidence type="ECO:0000256" key="1">
    <source>
        <dbReference type="SAM" id="MobiDB-lite"/>
    </source>
</evidence>
<keyword evidence="4" id="KW-1185">Reference proteome</keyword>
<evidence type="ECO:0000256" key="2">
    <source>
        <dbReference type="SAM" id="SignalP"/>
    </source>
</evidence>
<sequence length="79" mass="8636">MGHASYERFPAKILLMVLLVSNIYAQFPAMAARPIVSQDWWSEDWSLFLESLPKGPTTPSEPSGCTSNPVNNGGICPDP</sequence>
<reference evidence="3" key="1">
    <citation type="journal article" date="2022" name="Front. Genet.">
        <title>Chromosome-Scale Assembly of the Dendrobium nobile Genome Provides Insights Into the Molecular Mechanism of the Biosynthesis of the Medicinal Active Ingredient of Dendrobium.</title>
        <authorList>
            <person name="Xu Q."/>
            <person name="Niu S.-C."/>
            <person name="Li K.-L."/>
            <person name="Zheng P.-J."/>
            <person name="Zhang X.-J."/>
            <person name="Jia Y."/>
            <person name="Liu Y."/>
            <person name="Niu Y.-X."/>
            <person name="Yu L.-H."/>
            <person name="Chen D.-F."/>
            <person name="Zhang G.-Q."/>
        </authorList>
    </citation>
    <scope>NUCLEOTIDE SEQUENCE</scope>
    <source>
        <tissue evidence="3">Leaf</tissue>
    </source>
</reference>
<gene>
    <name evidence="3" type="ORF">KFK09_021969</name>
</gene>
<comment type="caution">
    <text evidence="3">The sequence shown here is derived from an EMBL/GenBank/DDBJ whole genome shotgun (WGS) entry which is preliminary data.</text>
</comment>
<feature type="region of interest" description="Disordered" evidence="1">
    <location>
        <begin position="52"/>
        <end position="79"/>
    </location>
</feature>